<feature type="domain" description="Protein kinase" evidence="6">
    <location>
        <begin position="629"/>
        <end position="909"/>
    </location>
</feature>
<evidence type="ECO:0000259" key="6">
    <source>
        <dbReference type="PROSITE" id="PS50011"/>
    </source>
</evidence>
<dbReference type="InterPro" id="IPR011009">
    <property type="entry name" value="Kinase-like_dom_sf"/>
</dbReference>
<name>A0AAV5U5A3_9BILA</name>
<dbReference type="PROSITE" id="PS00108">
    <property type="entry name" value="PROTEIN_KINASE_ST"/>
    <property type="match status" value="1"/>
</dbReference>
<evidence type="ECO:0000313" key="8">
    <source>
        <dbReference type="Proteomes" id="UP001432027"/>
    </source>
</evidence>
<feature type="domain" description="Protein kinase" evidence="6">
    <location>
        <begin position="295"/>
        <end position="576"/>
    </location>
</feature>
<evidence type="ECO:0000256" key="4">
    <source>
        <dbReference type="ARBA" id="ARBA00022840"/>
    </source>
</evidence>
<evidence type="ECO:0000256" key="1">
    <source>
        <dbReference type="ARBA" id="ARBA00022679"/>
    </source>
</evidence>
<dbReference type="SUPFAM" id="SSF56112">
    <property type="entry name" value="Protein kinase-like (PK-like)"/>
    <property type="match status" value="2"/>
</dbReference>
<dbReference type="GO" id="GO:0005737">
    <property type="term" value="C:cytoplasm"/>
    <property type="evidence" value="ECO:0007669"/>
    <property type="project" value="TreeGrafter"/>
</dbReference>
<comment type="similarity">
    <text evidence="5">Belongs to the protein kinase superfamily. Ser/Thr protein kinase family. GCN2 subfamily.</text>
</comment>
<keyword evidence="1" id="KW-0808">Transferase</keyword>
<sequence>DGDVLEMTKLSALSESTFLYQTDNGTIFYHNAKTSKPSLHVQESGNNDIKDVGLPIDQGVICAIGNYVYYSNTKQKTIFKMGLDDTGVYSSDFFRYHFPCETVHAGGVCSCRPPDAITEGLAVWRIDNEPWSWGGGIALESPAEARRGLELKGVHRKTAIYMKLSSVAIPTVKKIDNDMIVLECFQRKRIGSMKLFKSKYPSWGSPMFAVEESPFVYLSNGKCLFIIDVENMTLRTMHFRNVSSFYIAGIRGSTLLGRGRCKTSNTYHMMTAQLPEEYALLFFPSKFLSEFDIKDRISWEKMSGSFGCVFKVANKCNNLECAVKIIPVNDEDKSSTLTEIRYTSEFDHPGLVRCTSAWIEEPPHGWKYDEGDEILRKGYVQRDFGDGTVFIFMQMELCTSSLENWMGKTRNDGSRTLAQIRPWFEQIVSAVEYIHSNNMTHGNLRPSNILFFNDDHIKIIDLGIKNCIGESVIEYPEKYAEMIMYMSPEQQTEQTHSSKTDVFALGLILVELCLVMSTNIYSKALFEKPLTFDYYRKGDFKIVFDDATTDAFIELLTQIDPNNRPTCREMLEHQFFSQEGHGPVRMMWEETLQKLKKNAKEKKESHPSQSNKPATTQVIEFKSEFATKYYVKKICGEGAFGYVFEAIQNLDLKEYAVKRISVEYSGVERALSEARAMAKLEHPGIVAYKDTWVEKPPDGWQYDADAELFKKIGAPKRRQIYSNDGVFIYIKMQLCHFSLSDWLKEHQAPSSRTIAKMRMWFKQMVSAVDYIHENNLIHRDLKPNNVLFMGTDHVKLCDLGVATERHVDDATESVFSRSLEGTKLYMSPEQRRAEAYSSKTDVFSLGLILAELCVVMTTDMRTEIFSNYRLGKQSELVTDNKTAEFIALLTKVDPKDRPTCSEMLDHLYLA</sequence>
<feature type="non-terminal residue" evidence="7">
    <location>
        <position position="1"/>
    </location>
</feature>
<evidence type="ECO:0000256" key="5">
    <source>
        <dbReference type="ARBA" id="ARBA00037982"/>
    </source>
</evidence>
<dbReference type="FunFam" id="1.10.510.10:FF:001020">
    <property type="entry name" value="Transmembrane ion channel"/>
    <property type="match status" value="2"/>
</dbReference>
<dbReference type="Proteomes" id="UP001432027">
    <property type="component" value="Unassembled WGS sequence"/>
</dbReference>
<dbReference type="Pfam" id="PF00069">
    <property type="entry name" value="Pkinase"/>
    <property type="match status" value="2"/>
</dbReference>
<evidence type="ECO:0000256" key="2">
    <source>
        <dbReference type="ARBA" id="ARBA00022741"/>
    </source>
</evidence>
<keyword evidence="8" id="KW-1185">Reference proteome</keyword>
<comment type="caution">
    <text evidence="7">The sequence shown here is derived from an EMBL/GenBank/DDBJ whole genome shotgun (WGS) entry which is preliminary data.</text>
</comment>
<dbReference type="Gene3D" id="3.30.200.20">
    <property type="entry name" value="Phosphorylase Kinase, domain 1"/>
    <property type="match status" value="2"/>
</dbReference>
<protein>
    <recommendedName>
        <fullName evidence="6">Protein kinase domain-containing protein</fullName>
    </recommendedName>
</protein>
<dbReference type="FunFam" id="3.30.200.20:FF:000706">
    <property type="entry name" value="Protein kinase"/>
    <property type="match status" value="1"/>
</dbReference>
<dbReference type="InterPro" id="IPR008271">
    <property type="entry name" value="Ser/Thr_kinase_AS"/>
</dbReference>
<proteinExistence type="inferred from homology"/>
<evidence type="ECO:0000256" key="3">
    <source>
        <dbReference type="ARBA" id="ARBA00022777"/>
    </source>
</evidence>
<dbReference type="GO" id="GO:0005634">
    <property type="term" value="C:nucleus"/>
    <property type="evidence" value="ECO:0007669"/>
    <property type="project" value="TreeGrafter"/>
</dbReference>
<dbReference type="GO" id="GO:0004694">
    <property type="term" value="F:eukaryotic translation initiation factor 2alpha kinase activity"/>
    <property type="evidence" value="ECO:0007669"/>
    <property type="project" value="TreeGrafter"/>
</dbReference>
<organism evidence="7 8">
    <name type="scientific">Pristionchus entomophagus</name>
    <dbReference type="NCBI Taxonomy" id="358040"/>
    <lineage>
        <taxon>Eukaryota</taxon>
        <taxon>Metazoa</taxon>
        <taxon>Ecdysozoa</taxon>
        <taxon>Nematoda</taxon>
        <taxon>Chromadorea</taxon>
        <taxon>Rhabditida</taxon>
        <taxon>Rhabditina</taxon>
        <taxon>Diplogasteromorpha</taxon>
        <taxon>Diplogasteroidea</taxon>
        <taxon>Neodiplogasteridae</taxon>
        <taxon>Pristionchus</taxon>
    </lineage>
</organism>
<keyword evidence="2" id="KW-0547">Nucleotide-binding</keyword>
<reference evidence="7" key="1">
    <citation type="submission" date="2023-10" db="EMBL/GenBank/DDBJ databases">
        <title>Genome assembly of Pristionchus species.</title>
        <authorList>
            <person name="Yoshida K."/>
            <person name="Sommer R.J."/>
        </authorList>
    </citation>
    <scope>NUCLEOTIDE SEQUENCE</scope>
    <source>
        <strain evidence="7">RS0144</strain>
    </source>
</reference>
<dbReference type="PANTHER" id="PTHR11042:SF91">
    <property type="entry name" value="EUKARYOTIC TRANSLATION INITIATION FACTOR 2-ALPHA KINASE"/>
    <property type="match status" value="1"/>
</dbReference>
<evidence type="ECO:0000313" key="7">
    <source>
        <dbReference type="EMBL" id="GMT01604.1"/>
    </source>
</evidence>
<dbReference type="SMART" id="SM00220">
    <property type="entry name" value="S_TKc"/>
    <property type="match status" value="2"/>
</dbReference>
<dbReference type="EMBL" id="BTSX01000005">
    <property type="protein sequence ID" value="GMT01604.1"/>
    <property type="molecule type" value="Genomic_DNA"/>
</dbReference>
<keyword evidence="4" id="KW-0067">ATP-binding</keyword>
<dbReference type="PROSITE" id="PS50011">
    <property type="entry name" value="PROTEIN_KINASE_DOM"/>
    <property type="match status" value="2"/>
</dbReference>
<dbReference type="AlphaFoldDB" id="A0AAV5U5A3"/>
<dbReference type="Gene3D" id="1.10.510.10">
    <property type="entry name" value="Transferase(Phosphotransferase) domain 1"/>
    <property type="match status" value="2"/>
</dbReference>
<dbReference type="InterPro" id="IPR000719">
    <property type="entry name" value="Prot_kinase_dom"/>
</dbReference>
<gene>
    <name evidence="7" type="ORF">PENTCL1PPCAC_23778</name>
</gene>
<dbReference type="PANTHER" id="PTHR11042">
    <property type="entry name" value="EUKARYOTIC TRANSLATION INITIATION FACTOR 2-ALPHA KINASE EIF2-ALPHA KINASE -RELATED"/>
    <property type="match status" value="1"/>
</dbReference>
<keyword evidence="3" id="KW-0418">Kinase</keyword>
<accession>A0AAV5U5A3</accession>
<dbReference type="GO" id="GO:0005524">
    <property type="term" value="F:ATP binding"/>
    <property type="evidence" value="ECO:0007669"/>
    <property type="project" value="UniProtKB-KW"/>
</dbReference>
<dbReference type="InterPro" id="IPR050339">
    <property type="entry name" value="CC_SR_Kinase"/>
</dbReference>